<dbReference type="GO" id="GO:0005615">
    <property type="term" value="C:extracellular space"/>
    <property type="evidence" value="ECO:0007669"/>
    <property type="project" value="TreeGrafter"/>
</dbReference>
<feature type="domain" description="Fibrinogen C-terminal" evidence="3">
    <location>
        <begin position="72"/>
        <end position="223"/>
    </location>
</feature>
<feature type="signal peptide" evidence="2">
    <location>
        <begin position="1"/>
        <end position="18"/>
    </location>
</feature>
<reference evidence="4" key="1">
    <citation type="submission" date="2022-08" db="UniProtKB">
        <authorList>
            <consortium name="EnsemblMetazoa"/>
        </authorList>
    </citation>
    <scope>IDENTIFICATION</scope>
    <source>
        <strain evidence="4">Dongola</strain>
    </source>
</reference>
<dbReference type="SMART" id="SM00186">
    <property type="entry name" value="FBG"/>
    <property type="match status" value="1"/>
</dbReference>
<feature type="chain" id="PRO_5036458288" description="Fibrinogen C-terminal domain-containing protein" evidence="2">
    <location>
        <begin position="19"/>
        <end position="278"/>
    </location>
</feature>
<dbReference type="InterPro" id="IPR036056">
    <property type="entry name" value="Fibrinogen-like_C"/>
</dbReference>
<dbReference type="Pfam" id="PF00147">
    <property type="entry name" value="Fibrinogen_C"/>
    <property type="match status" value="1"/>
</dbReference>
<dbReference type="PROSITE" id="PS51406">
    <property type="entry name" value="FIBRINOGEN_C_2"/>
    <property type="match status" value="1"/>
</dbReference>
<keyword evidence="2" id="KW-0732">Signal</keyword>
<dbReference type="EnsemblMetazoa" id="AARA011825-RA">
    <property type="protein sequence ID" value="AARA011825-PA"/>
    <property type="gene ID" value="AARA011825"/>
</dbReference>
<dbReference type="EMBL" id="APCN01004544">
    <property type="status" value="NOT_ANNOTATED_CDS"/>
    <property type="molecule type" value="Genomic_DNA"/>
</dbReference>
<evidence type="ECO:0000256" key="2">
    <source>
        <dbReference type="SAM" id="SignalP"/>
    </source>
</evidence>
<dbReference type="KEGG" id="aara:120899713"/>
<dbReference type="AlphaFoldDB" id="A0A8W7MGS1"/>
<dbReference type="PANTHER" id="PTHR19143:SF444">
    <property type="entry name" value="PROTEIN SCABROUS"/>
    <property type="match status" value="1"/>
</dbReference>
<dbReference type="PANTHER" id="PTHR19143">
    <property type="entry name" value="FIBRINOGEN/TENASCIN/ANGIOPOEITIN"/>
    <property type="match status" value="1"/>
</dbReference>
<feature type="coiled-coil region" evidence="1">
    <location>
        <begin position="36"/>
        <end position="63"/>
    </location>
</feature>
<dbReference type="Gene3D" id="3.90.215.10">
    <property type="entry name" value="Gamma Fibrinogen, chain A, domain 1"/>
    <property type="match status" value="1"/>
</dbReference>
<proteinExistence type="predicted"/>
<evidence type="ECO:0000313" key="4">
    <source>
        <dbReference type="EnsemblMetazoa" id="AARA011825-PA"/>
    </source>
</evidence>
<evidence type="ECO:0000259" key="3">
    <source>
        <dbReference type="PROSITE" id="PS51406"/>
    </source>
</evidence>
<dbReference type="RefSeq" id="XP_040161783.1">
    <property type="nucleotide sequence ID" value="XM_040305849.1"/>
</dbReference>
<dbReference type="SUPFAM" id="SSF56496">
    <property type="entry name" value="Fibrinogen C-terminal domain-like"/>
    <property type="match status" value="1"/>
</dbReference>
<dbReference type="GeneID" id="120899713"/>
<organism evidence="4 5">
    <name type="scientific">Anopheles arabiensis</name>
    <name type="common">Mosquito</name>
    <dbReference type="NCBI Taxonomy" id="7173"/>
    <lineage>
        <taxon>Eukaryota</taxon>
        <taxon>Metazoa</taxon>
        <taxon>Ecdysozoa</taxon>
        <taxon>Arthropoda</taxon>
        <taxon>Hexapoda</taxon>
        <taxon>Insecta</taxon>
        <taxon>Pterygota</taxon>
        <taxon>Neoptera</taxon>
        <taxon>Endopterygota</taxon>
        <taxon>Diptera</taxon>
        <taxon>Nematocera</taxon>
        <taxon>Culicoidea</taxon>
        <taxon>Culicidae</taxon>
        <taxon>Anophelinae</taxon>
        <taxon>Anopheles</taxon>
    </lineage>
</organism>
<dbReference type="InterPro" id="IPR050373">
    <property type="entry name" value="Fibrinogen_C-term_domain"/>
</dbReference>
<evidence type="ECO:0000256" key="1">
    <source>
        <dbReference type="SAM" id="Coils"/>
    </source>
</evidence>
<dbReference type="InterPro" id="IPR002181">
    <property type="entry name" value="Fibrinogen_a/b/g_C_dom"/>
</dbReference>
<accession>A0A8W7MGS1</accession>
<protein>
    <recommendedName>
        <fullName evidence="3">Fibrinogen C-terminal domain-containing protein</fullName>
    </recommendedName>
</protein>
<keyword evidence="1" id="KW-0175">Coiled coil</keyword>
<evidence type="ECO:0000313" key="5">
    <source>
        <dbReference type="Proteomes" id="UP000075840"/>
    </source>
</evidence>
<dbReference type="InterPro" id="IPR014716">
    <property type="entry name" value="Fibrinogen_a/b/g_C_1"/>
</dbReference>
<name>A0A8W7MGS1_ANOAR</name>
<sequence>MLFYNCFLAVLLAVTITAEQEDLNSHRSSDLTATRLKEVQEQLVQLSDQLNTLNSQMATLMASVANDQERSCTRNPAITDCSEVKEQRSGIYPLKVCSEPPYNVYCNQTFEDGSWMVIYNRFDGPDHTFNQTWEAYRRGFGQPDGEHFIGLQRLHSLTYGRSYEVAFILNRDGQEHVGIYDRFEIDNGRDHFPIRVIGSGRGGLRLFPETTELRRFQTYDRNNLHPLARVTMIEEECGFWFVDMPHGHDSPGFQRFCANLRQLKVMIRKRPNVLSSVQ</sequence>
<keyword evidence="5" id="KW-1185">Reference proteome</keyword>
<dbReference type="Proteomes" id="UP000075840">
    <property type="component" value="Unassembled WGS sequence"/>
</dbReference>